<sequence length="64" mass="7400">MAENLIQLILLIYKKLSLLYGILKMEDVLNKYGGKVVRYVLGVLLYVYGINYIRGNTSFSRELL</sequence>
<feature type="transmembrane region" description="Helical" evidence="1">
    <location>
        <begin position="6"/>
        <end position="24"/>
    </location>
</feature>
<name>A0A6S6RBF6_9FIRM</name>
<keyword evidence="1" id="KW-0472">Membrane</keyword>
<feature type="transmembrane region" description="Helical" evidence="1">
    <location>
        <begin position="36"/>
        <end position="54"/>
    </location>
</feature>
<accession>A0A6S6RBF6</accession>
<proteinExistence type="predicted"/>
<evidence type="ECO:0000313" key="2">
    <source>
        <dbReference type="EMBL" id="BCJ96228.1"/>
    </source>
</evidence>
<keyword evidence="1" id="KW-0812">Transmembrane</keyword>
<protein>
    <submittedName>
        <fullName evidence="2">Uncharacterized protein</fullName>
    </submittedName>
</protein>
<dbReference type="KEGG" id="acel:acsn021_37970"/>
<evidence type="ECO:0000313" key="3">
    <source>
        <dbReference type="Proteomes" id="UP000515561"/>
    </source>
</evidence>
<organism evidence="2 3">
    <name type="scientific">Anaerocolumna cellulosilytica</name>
    <dbReference type="NCBI Taxonomy" id="433286"/>
    <lineage>
        <taxon>Bacteria</taxon>
        <taxon>Bacillati</taxon>
        <taxon>Bacillota</taxon>
        <taxon>Clostridia</taxon>
        <taxon>Lachnospirales</taxon>
        <taxon>Lachnospiraceae</taxon>
        <taxon>Anaerocolumna</taxon>
    </lineage>
</organism>
<keyword evidence="3" id="KW-1185">Reference proteome</keyword>
<dbReference type="AlphaFoldDB" id="A0A6S6RBF6"/>
<gene>
    <name evidence="2" type="ORF">acsn021_37970</name>
</gene>
<keyword evidence="1" id="KW-1133">Transmembrane helix</keyword>
<dbReference type="Proteomes" id="UP000515561">
    <property type="component" value="Chromosome"/>
</dbReference>
<dbReference type="EMBL" id="AP023367">
    <property type="protein sequence ID" value="BCJ96228.1"/>
    <property type="molecule type" value="Genomic_DNA"/>
</dbReference>
<reference evidence="2 3" key="1">
    <citation type="journal article" date="2016" name="Int. J. Syst. Evol. Microbiol.">
        <title>Descriptions of Anaerotaenia torta gen. nov., sp. nov. and Anaerocolumna cellulosilytica gen. nov., sp. nov. isolated from a methanogenic reactor of cattle waste.</title>
        <authorList>
            <person name="Uek A."/>
            <person name="Ohtaki Y."/>
            <person name="Kaku N."/>
            <person name="Ueki K."/>
        </authorList>
    </citation>
    <scope>NUCLEOTIDE SEQUENCE [LARGE SCALE GENOMIC DNA]</scope>
    <source>
        <strain evidence="2 3">SN021</strain>
    </source>
</reference>
<evidence type="ECO:0000256" key="1">
    <source>
        <dbReference type="SAM" id="Phobius"/>
    </source>
</evidence>